<dbReference type="STRING" id="1765967.BW247_08125"/>
<dbReference type="InterPro" id="IPR001623">
    <property type="entry name" value="DnaJ_domain"/>
</dbReference>
<dbReference type="Gene3D" id="1.10.287.110">
    <property type="entry name" value="DnaJ domain"/>
    <property type="match status" value="1"/>
</dbReference>
<dbReference type="PROSITE" id="PS50076">
    <property type="entry name" value="DNAJ_2"/>
    <property type="match status" value="1"/>
</dbReference>
<dbReference type="GO" id="GO:0001671">
    <property type="term" value="F:ATPase activator activity"/>
    <property type="evidence" value="ECO:0007669"/>
    <property type="project" value="InterPro"/>
</dbReference>
<dbReference type="AlphaFoldDB" id="A0A1P8UH01"/>
<organism evidence="6 7">
    <name type="scientific">Acidihalobacter ferrooxydans</name>
    <dbReference type="NCBI Taxonomy" id="1765967"/>
    <lineage>
        <taxon>Bacteria</taxon>
        <taxon>Pseudomonadati</taxon>
        <taxon>Pseudomonadota</taxon>
        <taxon>Gammaproteobacteria</taxon>
        <taxon>Chromatiales</taxon>
        <taxon>Ectothiorhodospiraceae</taxon>
        <taxon>Acidihalobacter</taxon>
    </lineage>
</organism>
<comment type="similarity">
    <text evidence="1 4">Belongs to the HscB family.</text>
</comment>
<dbReference type="InterPro" id="IPR036386">
    <property type="entry name" value="HscB_C_sf"/>
</dbReference>
<dbReference type="GO" id="GO:0044571">
    <property type="term" value="P:[2Fe-2S] cluster assembly"/>
    <property type="evidence" value="ECO:0007669"/>
    <property type="project" value="InterPro"/>
</dbReference>
<reference evidence="6 7" key="1">
    <citation type="submission" date="2017-01" db="EMBL/GenBank/DDBJ databases">
        <title>Draft sequence of Acidihalobacter ferrooxidans strain DSM 14175 (strain V8).</title>
        <authorList>
            <person name="Khaleque H.N."/>
            <person name="Ramsay J.P."/>
            <person name="Murphy R.J.T."/>
            <person name="Kaksonen A.H."/>
            <person name="Boxall N.J."/>
            <person name="Watkin E.L.J."/>
        </authorList>
    </citation>
    <scope>NUCLEOTIDE SEQUENCE [LARGE SCALE GENOMIC DNA]</scope>
    <source>
        <strain evidence="6 7">V8</strain>
    </source>
</reference>
<dbReference type="SMART" id="SM00271">
    <property type="entry name" value="DnaJ"/>
    <property type="match status" value="1"/>
</dbReference>
<dbReference type="SUPFAM" id="SSF47144">
    <property type="entry name" value="HSC20 (HSCB), C-terminal oligomerisation domain"/>
    <property type="match status" value="1"/>
</dbReference>
<dbReference type="GO" id="GO:0006457">
    <property type="term" value="P:protein folding"/>
    <property type="evidence" value="ECO:0007669"/>
    <property type="project" value="UniProtKB-UniRule"/>
</dbReference>
<dbReference type="Pfam" id="PF00226">
    <property type="entry name" value="DnaJ"/>
    <property type="match status" value="1"/>
</dbReference>
<dbReference type="KEGG" id="afy:BW247_08125"/>
<dbReference type="NCBIfam" id="TIGR00714">
    <property type="entry name" value="hscB"/>
    <property type="match status" value="1"/>
</dbReference>
<evidence type="ECO:0000259" key="5">
    <source>
        <dbReference type="PROSITE" id="PS50076"/>
    </source>
</evidence>
<feature type="domain" description="J" evidence="5">
    <location>
        <begin position="11"/>
        <end position="83"/>
    </location>
</feature>
<proteinExistence type="inferred from homology"/>
<comment type="function">
    <text evidence="3 4">Co-chaperone involved in the maturation of iron-sulfur cluster-containing proteins. Seems to help targeting proteins to be folded toward HscA.</text>
</comment>
<evidence type="ECO:0000256" key="2">
    <source>
        <dbReference type="ARBA" id="ARBA00023186"/>
    </source>
</evidence>
<evidence type="ECO:0000256" key="4">
    <source>
        <dbReference type="HAMAP-Rule" id="MF_00682"/>
    </source>
</evidence>
<dbReference type="EMBL" id="CP019434">
    <property type="protein sequence ID" value="APZ43061.1"/>
    <property type="molecule type" value="Genomic_DNA"/>
</dbReference>
<sequence length="184" mass="20923">MSGSQFDYALNHFELFGLAPEFELDMQALEEAYRGLQARYHPDRHASGDARDQREALQAATRLNEAYRTLRDPRLRAGYLLGMAGIEFDAERDTLQDPDFLMRQLELREAQEEAAQADDPIAALEGLHLRLRRERDAMIAAFAAHYAQGAFDTAKADVLRLSFYDRLCEQLDEQLATLEDAALD</sequence>
<gene>
    <name evidence="4" type="primary">hscB</name>
    <name evidence="6" type="ORF">BW247_08125</name>
</gene>
<accession>A0A1P8UH01</accession>
<keyword evidence="7" id="KW-1185">Reference proteome</keyword>
<dbReference type="GO" id="GO:0051259">
    <property type="term" value="P:protein complex oligomerization"/>
    <property type="evidence" value="ECO:0007669"/>
    <property type="project" value="InterPro"/>
</dbReference>
<evidence type="ECO:0000313" key="7">
    <source>
        <dbReference type="Proteomes" id="UP000243807"/>
    </source>
</evidence>
<dbReference type="SUPFAM" id="SSF46565">
    <property type="entry name" value="Chaperone J-domain"/>
    <property type="match status" value="1"/>
</dbReference>
<evidence type="ECO:0000256" key="3">
    <source>
        <dbReference type="ARBA" id="ARBA00025596"/>
    </source>
</evidence>
<dbReference type="InterPro" id="IPR036869">
    <property type="entry name" value="J_dom_sf"/>
</dbReference>
<dbReference type="PANTHER" id="PTHR14021">
    <property type="entry name" value="IRON-SULFUR CLUSTER CO-CHAPERONE PROTEIN HSCB"/>
    <property type="match status" value="1"/>
</dbReference>
<dbReference type="HAMAP" id="MF_00682">
    <property type="entry name" value="HscB"/>
    <property type="match status" value="1"/>
</dbReference>
<dbReference type="CDD" id="cd06257">
    <property type="entry name" value="DnaJ"/>
    <property type="match status" value="1"/>
</dbReference>
<dbReference type="InterPro" id="IPR004640">
    <property type="entry name" value="HscB"/>
</dbReference>
<dbReference type="GO" id="GO:1990230">
    <property type="term" value="C:iron-sulfur cluster transfer complex"/>
    <property type="evidence" value="ECO:0007669"/>
    <property type="project" value="TreeGrafter"/>
</dbReference>
<evidence type="ECO:0000256" key="1">
    <source>
        <dbReference type="ARBA" id="ARBA00010476"/>
    </source>
</evidence>
<dbReference type="PANTHER" id="PTHR14021:SF15">
    <property type="entry name" value="IRON-SULFUR CLUSTER CO-CHAPERONE PROTEIN HSCB"/>
    <property type="match status" value="1"/>
</dbReference>
<dbReference type="RefSeq" id="WP_076836709.1">
    <property type="nucleotide sequence ID" value="NZ_CP019434.1"/>
</dbReference>
<name>A0A1P8UH01_9GAMM</name>
<dbReference type="Pfam" id="PF07743">
    <property type="entry name" value="HSCB_C"/>
    <property type="match status" value="1"/>
</dbReference>
<keyword evidence="2 4" id="KW-0143">Chaperone</keyword>
<evidence type="ECO:0000313" key="6">
    <source>
        <dbReference type="EMBL" id="APZ43061.1"/>
    </source>
</evidence>
<dbReference type="GO" id="GO:0051087">
    <property type="term" value="F:protein-folding chaperone binding"/>
    <property type="evidence" value="ECO:0007669"/>
    <property type="project" value="InterPro"/>
</dbReference>
<dbReference type="Proteomes" id="UP000243807">
    <property type="component" value="Chromosome"/>
</dbReference>
<dbReference type="InterPro" id="IPR009073">
    <property type="entry name" value="HscB_oligo_C"/>
</dbReference>
<dbReference type="Gene3D" id="1.20.1280.20">
    <property type="entry name" value="HscB, C-terminal domain"/>
    <property type="match status" value="1"/>
</dbReference>
<protein>
    <recommendedName>
        <fullName evidence="4">Co-chaperone protein HscB homolog</fullName>
    </recommendedName>
</protein>
<comment type="subunit">
    <text evidence="4">Interacts with HscA and stimulates its ATPase activity.</text>
</comment>